<keyword evidence="5" id="KW-1185">Reference proteome</keyword>
<dbReference type="GO" id="GO:0044778">
    <property type="term" value="P:meiotic DNA integrity checkpoint signaling"/>
    <property type="evidence" value="ECO:0007669"/>
    <property type="project" value="TreeGrafter"/>
</dbReference>
<feature type="region of interest" description="Disordered" evidence="3">
    <location>
        <begin position="211"/>
        <end position="233"/>
    </location>
</feature>
<keyword evidence="2" id="KW-0539">Nucleus</keyword>
<dbReference type="InterPro" id="IPR007150">
    <property type="entry name" value="HUS1/Mec3"/>
</dbReference>
<gene>
    <name evidence="4" type="ORF">QBZ16_004509</name>
</gene>
<evidence type="ECO:0008006" key="6">
    <source>
        <dbReference type="Google" id="ProtNLM"/>
    </source>
</evidence>
<dbReference type="EMBL" id="JASFZW010000006">
    <property type="protein sequence ID" value="KAK2077663.1"/>
    <property type="molecule type" value="Genomic_DNA"/>
</dbReference>
<comment type="caution">
    <text evidence="4">The sequence shown here is derived from an EMBL/GenBank/DDBJ whole genome shotgun (WGS) entry which is preliminary data.</text>
</comment>
<sequence>MKFRATLSHRGQRALEKGFLPTFEKFGKRVQILLDPEGIYLCQTPDDTDGIQLSSRVASKILWEHNSLLLESRANNHIAFAADISSLLRVLKAASLNDASSLEVRLTMRSVPSTTEPSGVAQRPVLSFAWQGYDMSLVQDLPITRPYPASQMLAERLRSMSPELQLILSRTGDAYLDVRIPGMGLGTEVRGLQVLPNSMAVRDATVRGLFSTPTQDATPSDPDASPGDPAERAEDALRAGHAVGAWTLSKHFTRVLTASQFTGPSQLLLGIAAENGAYAHCLCIYSDPESPAAYDESMSLNFKLPVREE</sequence>
<dbReference type="GO" id="GO:0000723">
    <property type="term" value="P:telomere maintenance"/>
    <property type="evidence" value="ECO:0007669"/>
    <property type="project" value="TreeGrafter"/>
</dbReference>
<dbReference type="GO" id="GO:0000724">
    <property type="term" value="P:double-strand break repair via homologous recombination"/>
    <property type="evidence" value="ECO:0007669"/>
    <property type="project" value="TreeGrafter"/>
</dbReference>
<name>A0AAD9IG67_PROWI</name>
<dbReference type="GO" id="GO:0033314">
    <property type="term" value="P:mitotic DNA replication checkpoint signaling"/>
    <property type="evidence" value="ECO:0007669"/>
    <property type="project" value="TreeGrafter"/>
</dbReference>
<dbReference type="GO" id="GO:0030896">
    <property type="term" value="C:checkpoint clamp complex"/>
    <property type="evidence" value="ECO:0007669"/>
    <property type="project" value="InterPro"/>
</dbReference>
<evidence type="ECO:0000313" key="5">
    <source>
        <dbReference type="Proteomes" id="UP001255856"/>
    </source>
</evidence>
<dbReference type="Gene3D" id="3.70.10.10">
    <property type="match status" value="1"/>
</dbReference>
<evidence type="ECO:0000256" key="2">
    <source>
        <dbReference type="ARBA" id="ARBA00023242"/>
    </source>
</evidence>
<dbReference type="GO" id="GO:0035861">
    <property type="term" value="C:site of double-strand break"/>
    <property type="evidence" value="ECO:0007669"/>
    <property type="project" value="TreeGrafter"/>
</dbReference>
<evidence type="ECO:0000256" key="3">
    <source>
        <dbReference type="SAM" id="MobiDB-lite"/>
    </source>
</evidence>
<dbReference type="PANTHER" id="PTHR12900:SF0">
    <property type="entry name" value="CHECKPOINT PROTEIN"/>
    <property type="match status" value="1"/>
</dbReference>
<dbReference type="Proteomes" id="UP001255856">
    <property type="component" value="Unassembled WGS sequence"/>
</dbReference>
<dbReference type="AlphaFoldDB" id="A0AAD9IG67"/>
<evidence type="ECO:0000313" key="4">
    <source>
        <dbReference type="EMBL" id="KAK2077663.1"/>
    </source>
</evidence>
<organism evidence="4 5">
    <name type="scientific">Prototheca wickerhamii</name>
    <dbReference type="NCBI Taxonomy" id="3111"/>
    <lineage>
        <taxon>Eukaryota</taxon>
        <taxon>Viridiplantae</taxon>
        <taxon>Chlorophyta</taxon>
        <taxon>core chlorophytes</taxon>
        <taxon>Trebouxiophyceae</taxon>
        <taxon>Chlorellales</taxon>
        <taxon>Chlorellaceae</taxon>
        <taxon>Prototheca</taxon>
    </lineage>
</organism>
<dbReference type="Pfam" id="PF04005">
    <property type="entry name" value="Hus1"/>
    <property type="match status" value="1"/>
</dbReference>
<evidence type="ECO:0000256" key="1">
    <source>
        <dbReference type="ARBA" id="ARBA00004123"/>
    </source>
</evidence>
<feature type="compositionally biased region" description="Low complexity" evidence="3">
    <location>
        <begin position="216"/>
        <end position="228"/>
    </location>
</feature>
<dbReference type="GO" id="GO:0006289">
    <property type="term" value="P:nucleotide-excision repair"/>
    <property type="evidence" value="ECO:0007669"/>
    <property type="project" value="TreeGrafter"/>
</dbReference>
<accession>A0AAD9IG67</accession>
<comment type="subcellular location">
    <subcellularLocation>
        <location evidence="1">Nucleus</location>
    </subcellularLocation>
</comment>
<dbReference type="GO" id="GO:0031573">
    <property type="term" value="P:mitotic intra-S DNA damage checkpoint signaling"/>
    <property type="evidence" value="ECO:0007669"/>
    <property type="project" value="TreeGrafter"/>
</dbReference>
<dbReference type="PANTHER" id="PTHR12900">
    <property type="entry name" value="MITOTIC AND DNA DAMAGE CHECKPOINT PROTEIN HUS1"/>
    <property type="match status" value="1"/>
</dbReference>
<protein>
    <recommendedName>
        <fullName evidence="6">Checkpoint protein</fullName>
    </recommendedName>
</protein>
<proteinExistence type="predicted"/>
<reference evidence="4" key="1">
    <citation type="submission" date="2021-01" db="EMBL/GenBank/DDBJ databases">
        <authorList>
            <person name="Eckstrom K.M.E."/>
        </authorList>
    </citation>
    <scope>NUCLEOTIDE SEQUENCE</scope>
    <source>
        <strain evidence="4">UVCC 0001</strain>
    </source>
</reference>